<dbReference type="PANTHER" id="PTHR48063:SF98">
    <property type="entry name" value="LRR RECEPTOR-LIKE SERINE_THREONINE-PROTEIN KINASE FLS2"/>
    <property type="match status" value="1"/>
</dbReference>
<evidence type="ECO:0000313" key="9">
    <source>
        <dbReference type="Proteomes" id="UP000836841"/>
    </source>
</evidence>
<name>A0AAU9RS55_THLAR</name>
<evidence type="ECO:0000256" key="1">
    <source>
        <dbReference type="ARBA" id="ARBA00004479"/>
    </source>
</evidence>
<keyword evidence="6" id="KW-0675">Receptor</keyword>
<dbReference type="GO" id="GO:0016020">
    <property type="term" value="C:membrane"/>
    <property type="evidence" value="ECO:0007669"/>
    <property type="project" value="UniProtKB-SubCell"/>
</dbReference>
<accession>A0AAU9RS55</accession>
<evidence type="ECO:0000256" key="7">
    <source>
        <dbReference type="ARBA" id="ARBA00023180"/>
    </source>
</evidence>
<dbReference type="AlphaFoldDB" id="A0AAU9RS55"/>
<proteinExistence type="predicted"/>
<evidence type="ECO:0000313" key="8">
    <source>
        <dbReference type="EMBL" id="CAH2049297.1"/>
    </source>
</evidence>
<evidence type="ECO:0000256" key="3">
    <source>
        <dbReference type="ARBA" id="ARBA00022729"/>
    </source>
</evidence>
<evidence type="ECO:0000256" key="4">
    <source>
        <dbReference type="ARBA" id="ARBA00022989"/>
    </source>
</evidence>
<sequence length="69" mass="7469">MSQSQSLDFSRNTLSAGIPTTMDNLNFLQYLDLSYNDLTGEVPSGTQLKSFGPLPYAGNLMLCGPPLVK</sequence>
<dbReference type="EMBL" id="CAJVSB020000277">
    <property type="protein sequence ID" value="CAH2049297.1"/>
    <property type="molecule type" value="Genomic_DNA"/>
</dbReference>
<dbReference type="SUPFAM" id="SSF52058">
    <property type="entry name" value="L domain-like"/>
    <property type="match status" value="1"/>
</dbReference>
<dbReference type="Proteomes" id="UP000836841">
    <property type="component" value="Unassembled WGS sequence"/>
</dbReference>
<keyword evidence="9" id="KW-1185">Reference proteome</keyword>
<dbReference type="InterPro" id="IPR032675">
    <property type="entry name" value="LRR_dom_sf"/>
</dbReference>
<evidence type="ECO:0000256" key="2">
    <source>
        <dbReference type="ARBA" id="ARBA00022692"/>
    </source>
</evidence>
<organism evidence="8 9">
    <name type="scientific">Thlaspi arvense</name>
    <name type="common">Field penny-cress</name>
    <dbReference type="NCBI Taxonomy" id="13288"/>
    <lineage>
        <taxon>Eukaryota</taxon>
        <taxon>Viridiplantae</taxon>
        <taxon>Streptophyta</taxon>
        <taxon>Embryophyta</taxon>
        <taxon>Tracheophyta</taxon>
        <taxon>Spermatophyta</taxon>
        <taxon>Magnoliopsida</taxon>
        <taxon>eudicotyledons</taxon>
        <taxon>Gunneridae</taxon>
        <taxon>Pentapetalae</taxon>
        <taxon>rosids</taxon>
        <taxon>malvids</taxon>
        <taxon>Brassicales</taxon>
        <taxon>Brassicaceae</taxon>
        <taxon>Thlaspideae</taxon>
        <taxon>Thlaspi</taxon>
    </lineage>
</organism>
<dbReference type="Pfam" id="PF00560">
    <property type="entry name" value="LRR_1"/>
    <property type="match status" value="2"/>
</dbReference>
<evidence type="ECO:0000256" key="5">
    <source>
        <dbReference type="ARBA" id="ARBA00023136"/>
    </source>
</evidence>
<gene>
    <name evidence="8" type="ORF">TAV2_LOCUS8259</name>
</gene>
<dbReference type="InterPro" id="IPR001611">
    <property type="entry name" value="Leu-rich_rpt"/>
</dbReference>
<dbReference type="PANTHER" id="PTHR48063">
    <property type="entry name" value="LRR RECEPTOR-LIKE KINASE"/>
    <property type="match status" value="1"/>
</dbReference>
<reference evidence="8 9" key="1">
    <citation type="submission" date="2022-03" db="EMBL/GenBank/DDBJ databases">
        <authorList>
            <person name="Nunn A."/>
            <person name="Chopra R."/>
            <person name="Nunn A."/>
            <person name="Contreras Garrido A."/>
        </authorList>
    </citation>
    <scope>NUCLEOTIDE SEQUENCE [LARGE SCALE GENOMIC DNA]</scope>
</reference>
<evidence type="ECO:0000256" key="6">
    <source>
        <dbReference type="ARBA" id="ARBA00023170"/>
    </source>
</evidence>
<dbReference type="Gene3D" id="3.80.10.10">
    <property type="entry name" value="Ribonuclease Inhibitor"/>
    <property type="match status" value="1"/>
</dbReference>
<keyword evidence="3" id="KW-0732">Signal</keyword>
<keyword evidence="5" id="KW-0472">Membrane</keyword>
<keyword evidence="2" id="KW-0812">Transmembrane</keyword>
<dbReference type="InterPro" id="IPR046956">
    <property type="entry name" value="RLP23-like"/>
</dbReference>
<protein>
    <submittedName>
        <fullName evidence="8">Uncharacterized protein</fullName>
    </submittedName>
</protein>
<comment type="caution">
    <text evidence="8">The sequence shown here is derived from an EMBL/GenBank/DDBJ whole genome shotgun (WGS) entry which is preliminary data.</text>
</comment>
<keyword evidence="7" id="KW-0325">Glycoprotein</keyword>
<comment type="subcellular location">
    <subcellularLocation>
        <location evidence="1">Membrane</location>
        <topology evidence="1">Single-pass type I membrane protein</topology>
    </subcellularLocation>
</comment>
<keyword evidence="4" id="KW-1133">Transmembrane helix</keyword>